<gene>
    <name evidence="2" type="ORF">SAMN05660686_03471</name>
</gene>
<dbReference type="GO" id="GO:0043165">
    <property type="term" value="P:Gram-negative-bacterium-type cell outer membrane assembly"/>
    <property type="evidence" value="ECO:0007669"/>
    <property type="project" value="InterPro"/>
</dbReference>
<reference evidence="2 3" key="1">
    <citation type="submission" date="2016-10" db="EMBL/GenBank/DDBJ databases">
        <authorList>
            <person name="Varghese N."/>
            <person name="Submissions S."/>
        </authorList>
    </citation>
    <scope>NUCLEOTIDE SEQUENCE [LARGE SCALE GENOMIC DNA]</scope>
    <source>
        <strain evidence="2 3">DSM 18839</strain>
    </source>
</reference>
<dbReference type="AlphaFoldDB" id="A0A8G2BJZ3"/>
<dbReference type="RefSeq" id="WP_093152168.1">
    <property type="nucleotide sequence ID" value="NZ_FNBW01000010.1"/>
</dbReference>
<dbReference type="GO" id="GO:0019867">
    <property type="term" value="C:outer membrane"/>
    <property type="evidence" value="ECO:0007669"/>
    <property type="project" value="InterPro"/>
</dbReference>
<protein>
    <submittedName>
        <fullName evidence="2">LPS-assembly lipoprotein</fullName>
    </submittedName>
</protein>
<proteinExistence type="predicted"/>
<evidence type="ECO:0000313" key="2">
    <source>
        <dbReference type="EMBL" id="SDG12322.1"/>
    </source>
</evidence>
<keyword evidence="3" id="KW-1185">Reference proteome</keyword>
<keyword evidence="2" id="KW-0449">Lipoprotein</keyword>
<dbReference type="Gene3D" id="3.30.160.150">
    <property type="entry name" value="Lipoprotein like domain"/>
    <property type="match status" value="1"/>
</dbReference>
<dbReference type="PROSITE" id="PS51257">
    <property type="entry name" value="PROKAR_LIPOPROTEIN"/>
    <property type="match status" value="1"/>
</dbReference>
<feature type="signal peptide" evidence="1">
    <location>
        <begin position="1"/>
        <end position="21"/>
    </location>
</feature>
<dbReference type="Proteomes" id="UP000198615">
    <property type="component" value="Unassembled WGS sequence"/>
</dbReference>
<dbReference type="OrthoDB" id="8480109at2"/>
<dbReference type="EMBL" id="FNBW01000010">
    <property type="protein sequence ID" value="SDG12322.1"/>
    <property type="molecule type" value="Genomic_DNA"/>
</dbReference>
<comment type="caution">
    <text evidence="2">The sequence shown here is derived from an EMBL/GenBank/DDBJ whole genome shotgun (WGS) entry which is preliminary data.</text>
</comment>
<name>A0A8G2BJZ3_9PROT</name>
<dbReference type="InterPro" id="IPR007485">
    <property type="entry name" value="LPS_assembly_LptE"/>
</dbReference>
<sequence length="173" mass="19258">MRTSALRAAAVALLLTGGALSGCGFQPLYAKDPTQRTVYNQGFPQVDVGPINDRLGQILRNELIDRINPRGVARNPAYRLDVSAKERRSDIVILRDSTATFAKFIVEVNWRLLDLQSNEVVTKGSNQRTSSFSISSSEYAILQAEKDARQRAATELAEDIRLRLALYFNRTEG</sequence>
<feature type="chain" id="PRO_5034408220" evidence="1">
    <location>
        <begin position="22"/>
        <end position="173"/>
    </location>
</feature>
<organism evidence="2 3">
    <name type="scientific">Thalassobaculum litoreum DSM 18839</name>
    <dbReference type="NCBI Taxonomy" id="1123362"/>
    <lineage>
        <taxon>Bacteria</taxon>
        <taxon>Pseudomonadati</taxon>
        <taxon>Pseudomonadota</taxon>
        <taxon>Alphaproteobacteria</taxon>
        <taxon>Rhodospirillales</taxon>
        <taxon>Thalassobaculaceae</taxon>
        <taxon>Thalassobaculum</taxon>
    </lineage>
</organism>
<dbReference type="Pfam" id="PF04390">
    <property type="entry name" value="LptE"/>
    <property type="match status" value="1"/>
</dbReference>
<keyword evidence="1" id="KW-0732">Signal</keyword>
<evidence type="ECO:0000313" key="3">
    <source>
        <dbReference type="Proteomes" id="UP000198615"/>
    </source>
</evidence>
<evidence type="ECO:0000256" key="1">
    <source>
        <dbReference type="SAM" id="SignalP"/>
    </source>
</evidence>
<accession>A0A8G2BJZ3</accession>